<dbReference type="PANTHER" id="PTHR15020:SF50">
    <property type="entry name" value="UPF0659 PROTEIN YMR090W"/>
    <property type="match status" value="1"/>
</dbReference>
<protein>
    <recommendedName>
        <fullName evidence="3">NAD(P)-binding domain-containing protein</fullName>
    </recommendedName>
</protein>
<dbReference type="PANTHER" id="PTHR15020">
    <property type="entry name" value="FLAVIN REDUCTASE-RELATED"/>
    <property type="match status" value="1"/>
</dbReference>
<comment type="similarity">
    <text evidence="1">Belongs to the avfA family.</text>
</comment>
<gene>
    <name evidence="4" type="ORF">Sste5346_008896</name>
</gene>
<evidence type="ECO:0000256" key="1">
    <source>
        <dbReference type="ARBA" id="ARBA00038376"/>
    </source>
</evidence>
<comment type="caution">
    <text evidence="4">The sequence shown here is derived from an EMBL/GenBank/DDBJ whole genome shotgun (WGS) entry which is preliminary data.</text>
</comment>
<dbReference type="InterPro" id="IPR016040">
    <property type="entry name" value="NAD(P)-bd_dom"/>
</dbReference>
<feature type="domain" description="NAD(P)-binding" evidence="3">
    <location>
        <begin position="14"/>
        <end position="217"/>
    </location>
</feature>
<reference evidence="4 5" key="1">
    <citation type="journal article" date="2024" name="IMA Fungus">
        <title>IMA Genome - F19 : A genome assembly and annotation guide to empower mycologists, including annotated draft genome sequences of Ceratocystis pirilliformis, Diaporthe australafricana, Fusarium ophioides, Paecilomyces lecythidis, and Sporothrix stenoceras.</title>
        <authorList>
            <person name="Aylward J."/>
            <person name="Wilson A.M."/>
            <person name="Visagie C.M."/>
            <person name="Spraker J."/>
            <person name="Barnes I."/>
            <person name="Buitendag C."/>
            <person name="Ceriani C."/>
            <person name="Del Mar Angel L."/>
            <person name="du Plessis D."/>
            <person name="Fuchs T."/>
            <person name="Gasser K."/>
            <person name="Kramer D."/>
            <person name="Li W."/>
            <person name="Munsamy K."/>
            <person name="Piso A."/>
            <person name="Price J.L."/>
            <person name="Sonnekus B."/>
            <person name="Thomas C."/>
            <person name="van der Nest A."/>
            <person name="van Dijk A."/>
            <person name="van Heerden A."/>
            <person name="van Vuuren N."/>
            <person name="Yilmaz N."/>
            <person name="Duong T.A."/>
            <person name="van der Merwe N.A."/>
            <person name="Wingfield M.J."/>
            <person name="Wingfield B.D."/>
        </authorList>
    </citation>
    <scope>NUCLEOTIDE SEQUENCE [LARGE SCALE GENOMIC DNA]</scope>
    <source>
        <strain evidence="4 5">CMW 5346</strain>
    </source>
</reference>
<keyword evidence="2" id="KW-0175">Coiled coil</keyword>
<accession>A0ABR3YMK1</accession>
<dbReference type="Proteomes" id="UP001583186">
    <property type="component" value="Unassembled WGS sequence"/>
</dbReference>
<dbReference type="EMBL" id="JAWCUI010000074">
    <property type="protein sequence ID" value="KAL1889413.1"/>
    <property type="molecule type" value="Genomic_DNA"/>
</dbReference>
<sequence>MQQSTSTRTIAFLGASGGLGLAALRRTLAEGHRCVALCRDPSKFTAIFPEMDLNVDTQATQNDAAASTRRLTLVRGNAHDVDAVTRCLLVPGTANGERRIVDTVVFTIGGKLIMSKMTLDDPNVCANGMSTLLAAIKRLRHEGAANSGPNTPRIVNVSTTGISKCGRDVPLAFLPMYHGMLRVPHADKRVMEESLVASGEMFAMVRPSFLVDDAAEAVPGIDTSGGGSSNDNKDSPAFLKQLAETDLTVLSKEELEDLKETTKDELKEHKETAKDKVKALEGKYKKEHAYKNIRVGIEDPIANKRISSAVGYTITRADAGRWLAENLVLPTELPATYARKIATITY</sequence>
<keyword evidence="5" id="KW-1185">Reference proteome</keyword>
<evidence type="ECO:0000313" key="5">
    <source>
        <dbReference type="Proteomes" id="UP001583186"/>
    </source>
</evidence>
<evidence type="ECO:0000259" key="3">
    <source>
        <dbReference type="Pfam" id="PF13460"/>
    </source>
</evidence>
<dbReference type="Gene3D" id="3.40.50.720">
    <property type="entry name" value="NAD(P)-binding Rossmann-like Domain"/>
    <property type="match status" value="1"/>
</dbReference>
<proteinExistence type="inferred from homology"/>
<dbReference type="Pfam" id="PF13460">
    <property type="entry name" value="NAD_binding_10"/>
    <property type="match status" value="1"/>
</dbReference>
<feature type="coiled-coil region" evidence="2">
    <location>
        <begin position="252"/>
        <end position="283"/>
    </location>
</feature>
<evidence type="ECO:0000256" key="2">
    <source>
        <dbReference type="SAM" id="Coils"/>
    </source>
</evidence>
<evidence type="ECO:0000313" key="4">
    <source>
        <dbReference type="EMBL" id="KAL1889413.1"/>
    </source>
</evidence>
<organism evidence="4 5">
    <name type="scientific">Sporothrix stenoceras</name>
    <dbReference type="NCBI Taxonomy" id="5173"/>
    <lineage>
        <taxon>Eukaryota</taxon>
        <taxon>Fungi</taxon>
        <taxon>Dikarya</taxon>
        <taxon>Ascomycota</taxon>
        <taxon>Pezizomycotina</taxon>
        <taxon>Sordariomycetes</taxon>
        <taxon>Sordariomycetidae</taxon>
        <taxon>Ophiostomatales</taxon>
        <taxon>Ophiostomataceae</taxon>
        <taxon>Sporothrix</taxon>
    </lineage>
</organism>
<dbReference type="InterPro" id="IPR036291">
    <property type="entry name" value="NAD(P)-bd_dom_sf"/>
</dbReference>
<name>A0ABR3YMK1_9PEZI</name>
<dbReference type="SUPFAM" id="SSF51735">
    <property type="entry name" value="NAD(P)-binding Rossmann-fold domains"/>
    <property type="match status" value="1"/>
</dbReference>